<dbReference type="SUPFAM" id="SSF56784">
    <property type="entry name" value="HAD-like"/>
    <property type="match status" value="1"/>
</dbReference>
<dbReference type="InterPro" id="IPR023198">
    <property type="entry name" value="PGP-like_dom2"/>
</dbReference>
<dbReference type="InterPro" id="IPR006439">
    <property type="entry name" value="HAD-SF_hydro_IA"/>
</dbReference>
<dbReference type="PATRIC" id="fig|1121865.3.peg.14"/>
<dbReference type="OrthoDB" id="9797743at2"/>
<dbReference type="SFLD" id="SFLDS00003">
    <property type="entry name" value="Haloacid_Dehalogenase"/>
    <property type="match status" value="1"/>
</dbReference>
<gene>
    <name evidence="1" type="ORF">I568_00612</name>
</gene>
<dbReference type="SFLD" id="SFLDG01129">
    <property type="entry name" value="C1.5:_HAD__Beta-PGM__Phosphata"/>
    <property type="match status" value="1"/>
</dbReference>
<dbReference type="InterPro" id="IPR036412">
    <property type="entry name" value="HAD-like_sf"/>
</dbReference>
<dbReference type="Pfam" id="PF13419">
    <property type="entry name" value="HAD_2"/>
    <property type="match status" value="1"/>
</dbReference>
<dbReference type="EMBL" id="ASWJ01000004">
    <property type="protein sequence ID" value="EOW84126.1"/>
    <property type="molecule type" value="Genomic_DNA"/>
</dbReference>
<dbReference type="PANTHER" id="PTHR18901:SF38">
    <property type="entry name" value="PSEUDOURIDINE-5'-PHOSPHATASE"/>
    <property type="match status" value="1"/>
</dbReference>
<name>S0KXM5_9ENTE</name>
<organism evidence="1 2">
    <name type="scientific">Enterococcus columbae DSM 7374 = ATCC 51263</name>
    <dbReference type="NCBI Taxonomy" id="1121865"/>
    <lineage>
        <taxon>Bacteria</taxon>
        <taxon>Bacillati</taxon>
        <taxon>Bacillota</taxon>
        <taxon>Bacilli</taxon>
        <taxon>Lactobacillales</taxon>
        <taxon>Enterococcaceae</taxon>
        <taxon>Enterococcus</taxon>
    </lineage>
</organism>
<evidence type="ECO:0008006" key="3">
    <source>
        <dbReference type="Google" id="ProtNLM"/>
    </source>
</evidence>
<sequence>MKKNYQAVIFDMDGLLFETEMLYYEANLKAAQDFGMPYDFSTYQQYIGISDEEMFQGYHQTFDATFGQETVDQMIARSYVYIKERFREGRVELKPGAKDLLVRLKQLNIKTALASSNTRYFIDLLLEKAEIAAYFDVVVSAEDVRLAKPDPEIFELAVERLAIPKNQALVLEDSKNGVLAANAAGIDVIMIPDLIAPSEELRTKAIAVYPSLVDIGEYFTD</sequence>
<dbReference type="STRING" id="1121865.OMW_00018"/>
<keyword evidence="2" id="KW-1185">Reference proteome</keyword>
<dbReference type="eggNOG" id="COG0637">
    <property type="taxonomic scope" value="Bacteria"/>
</dbReference>
<dbReference type="Gene3D" id="3.40.50.1000">
    <property type="entry name" value="HAD superfamily/HAD-like"/>
    <property type="match status" value="1"/>
</dbReference>
<dbReference type="Proteomes" id="UP000014113">
    <property type="component" value="Unassembled WGS sequence"/>
</dbReference>
<proteinExistence type="predicted"/>
<comment type="caution">
    <text evidence="1">The sequence shown here is derived from an EMBL/GenBank/DDBJ whole genome shotgun (WGS) entry which is preliminary data.</text>
</comment>
<dbReference type="NCBIfam" id="TIGR01509">
    <property type="entry name" value="HAD-SF-IA-v3"/>
    <property type="match status" value="1"/>
</dbReference>
<dbReference type="InterPro" id="IPR041492">
    <property type="entry name" value="HAD_2"/>
</dbReference>
<dbReference type="PANTHER" id="PTHR18901">
    <property type="entry name" value="2-DEOXYGLUCOSE-6-PHOSPHATE PHOSPHATASE 2"/>
    <property type="match status" value="1"/>
</dbReference>
<dbReference type="SFLD" id="SFLDG01135">
    <property type="entry name" value="C1.5.6:_HAD__Beta-PGM__Phospha"/>
    <property type="match status" value="1"/>
</dbReference>
<dbReference type="RefSeq" id="WP_016182190.1">
    <property type="nucleotide sequence ID" value="NZ_JXKI01000015.1"/>
</dbReference>
<dbReference type="PRINTS" id="PR00413">
    <property type="entry name" value="HADHALOGNASE"/>
</dbReference>
<evidence type="ECO:0000313" key="2">
    <source>
        <dbReference type="Proteomes" id="UP000014113"/>
    </source>
</evidence>
<reference evidence="1 2" key="1">
    <citation type="submission" date="2013-03" db="EMBL/GenBank/DDBJ databases">
        <title>The Genome Sequence of Enterococcus columbae ATCC_51263 (PacBio/Illumina hybrid assembly).</title>
        <authorList>
            <consortium name="The Broad Institute Genomics Platform"/>
            <consortium name="The Broad Institute Genome Sequencing Center for Infectious Disease"/>
            <person name="Earl A."/>
            <person name="Russ C."/>
            <person name="Gilmore M."/>
            <person name="Surin D."/>
            <person name="Walker B."/>
            <person name="Young S."/>
            <person name="Zeng Q."/>
            <person name="Gargeya S."/>
            <person name="Fitzgerald M."/>
            <person name="Haas B."/>
            <person name="Abouelleil A."/>
            <person name="Allen A.W."/>
            <person name="Alvarado L."/>
            <person name="Arachchi H.M."/>
            <person name="Berlin A.M."/>
            <person name="Chapman S.B."/>
            <person name="Gainer-Dewar J."/>
            <person name="Goldberg J."/>
            <person name="Griggs A."/>
            <person name="Gujja S."/>
            <person name="Hansen M."/>
            <person name="Howarth C."/>
            <person name="Imamovic A."/>
            <person name="Ireland A."/>
            <person name="Larimer J."/>
            <person name="McCowan C."/>
            <person name="Murphy C."/>
            <person name="Pearson M."/>
            <person name="Poon T.W."/>
            <person name="Priest M."/>
            <person name="Roberts A."/>
            <person name="Saif S."/>
            <person name="Shea T."/>
            <person name="Sisk P."/>
            <person name="Sykes S."/>
            <person name="Wortman J."/>
            <person name="Nusbaum C."/>
            <person name="Birren B."/>
        </authorList>
    </citation>
    <scope>NUCLEOTIDE SEQUENCE [LARGE SCALE GENOMIC DNA]</scope>
    <source>
        <strain evidence="1 2">ATCC 51263</strain>
    </source>
</reference>
<evidence type="ECO:0000313" key="1">
    <source>
        <dbReference type="EMBL" id="EOW84126.1"/>
    </source>
</evidence>
<dbReference type="InterPro" id="IPR023214">
    <property type="entry name" value="HAD_sf"/>
</dbReference>
<accession>S0KXM5</accession>
<dbReference type="AlphaFoldDB" id="S0KXM5"/>
<dbReference type="NCBIfam" id="TIGR01549">
    <property type="entry name" value="HAD-SF-IA-v1"/>
    <property type="match status" value="1"/>
</dbReference>
<protein>
    <recommendedName>
        <fullName evidence="3">HAD superfamily hydrolase</fullName>
    </recommendedName>
</protein>
<dbReference type="Gene3D" id="1.10.150.240">
    <property type="entry name" value="Putative phosphatase, domain 2"/>
    <property type="match status" value="1"/>
</dbReference>